<dbReference type="EMBL" id="JAAROL010000001">
    <property type="protein sequence ID" value="MBC1331084.1"/>
    <property type="molecule type" value="Genomic_DNA"/>
</dbReference>
<comment type="caution">
    <text evidence="1">The sequence shown here is derived from an EMBL/GenBank/DDBJ whole genome shotgun (WGS) entry which is preliminary data.</text>
</comment>
<name>A0A7X0TKX5_9LIST</name>
<sequence>MNDFKIEAQTQQVAVRDGDGHIITIIPRWSEYSAFISFFTKAYEGDHWSMMNTEVNQRVQSGEWTLLGESEA</sequence>
<gene>
    <name evidence="1" type="ORF">HB759_03885</name>
    <name evidence="2" type="ORF">HCB26_06265</name>
</gene>
<proteinExistence type="predicted"/>
<dbReference type="Proteomes" id="UP000519573">
    <property type="component" value="Unassembled WGS sequence"/>
</dbReference>
<organism evidence="1 4">
    <name type="scientific">Listeria booriae</name>
    <dbReference type="NCBI Taxonomy" id="1552123"/>
    <lineage>
        <taxon>Bacteria</taxon>
        <taxon>Bacillati</taxon>
        <taxon>Bacillota</taxon>
        <taxon>Bacilli</taxon>
        <taxon>Bacillales</taxon>
        <taxon>Listeriaceae</taxon>
        <taxon>Listeria</taxon>
    </lineage>
</organism>
<evidence type="ECO:0000313" key="3">
    <source>
        <dbReference type="Proteomes" id="UP000519573"/>
    </source>
</evidence>
<evidence type="ECO:0000313" key="2">
    <source>
        <dbReference type="EMBL" id="MBC2166170.1"/>
    </source>
</evidence>
<reference evidence="3 4" key="1">
    <citation type="submission" date="2020-03" db="EMBL/GenBank/DDBJ databases">
        <title>Soil Listeria distribution.</title>
        <authorList>
            <person name="Liao J."/>
            <person name="Wiedmann M."/>
        </authorList>
    </citation>
    <scope>NUCLEOTIDE SEQUENCE [LARGE SCALE GENOMIC DNA]</scope>
    <source>
        <strain evidence="2 3">FSL L7-0245</strain>
        <strain evidence="1 4">FSL L7-1833</strain>
    </source>
</reference>
<protein>
    <submittedName>
        <fullName evidence="1">Uncharacterized protein</fullName>
    </submittedName>
</protein>
<evidence type="ECO:0000313" key="1">
    <source>
        <dbReference type="EMBL" id="MBC1331084.1"/>
    </source>
</evidence>
<evidence type="ECO:0000313" key="4">
    <source>
        <dbReference type="Proteomes" id="UP000532866"/>
    </source>
</evidence>
<accession>A0A7X0TKX5</accession>
<dbReference type="EMBL" id="JAARYH010000002">
    <property type="protein sequence ID" value="MBC2166170.1"/>
    <property type="molecule type" value="Genomic_DNA"/>
</dbReference>
<dbReference type="AlphaFoldDB" id="A0A7X0TKX5"/>
<dbReference type="Proteomes" id="UP000532866">
    <property type="component" value="Unassembled WGS sequence"/>
</dbReference>
<dbReference type="RefSeq" id="WP_185372924.1">
    <property type="nucleotide sequence ID" value="NZ_JAARNB010000001.1"/>
</dbReference>